<accession>A0A5B9QEI0</accession>
<evidence type="ECO:0000256" key="1">
    <source>
        <dbReference type="SAM" id="MobiDB-lite"/>
    </source>
</evidence>
<dbReference type="SUPFAM" id="SSF55961">
    <property type="entry name" value="Bet v1-like"/>
    <property type="match status" value="1"/>
</dbReference>
<proteinExistence type="predicted"/>
<evidence type="ECO:0000313" key="4">
    <source>
        <dbReference type="Proteomes" id="UP000323917"/>
    </source>
</evidence>
<dbReference type="RefSeq" id="WP_148075687.1">
    <property type="nucleotide sequence ID" value="NZ_CP042913.1"/>
</dbReference>
<feature type="compositionally biased region" description="Basic and acidic residues" evidence="1">
    <location>
        <begin position="488"/>
        <end position="500"/>
    </location>
</feature>
<dbReference type="GO" id="GO:0044877">
    <property type="term" value="F:protein-containing complex binding"/>
    <property type="evidence" value="ECO:0007669"/>
    <property type="project" value="TreeGrafter"/>
</dbReference>
<keyword evidence="3" id="KW-0413">Isomerase</keyword>
<dbReference type="Pfam" id="PF13460">
    <property type="entry name" value="NAD_binding_10"/>
    <property type="match status" value="1"/>
</dbReference>
<reference evidence="3 4" key="1">
    <citation type="submission" date="2019-08" db="EMBL/GenBank/DDBJ databases">
        <title>Deep-cultivation of Planctomycetes and their phenomic and genomic characterization uncovers novel biology.</title>
        <authorList>
            <person name="Wiegand S."/>
            <person name="Jogler M."/>
            <person name="Boedeker C."/>
            <person name="Pinto D."/>
            <person name="Vollmers J."/>
            <person name="Rivas-Marin E."/>
            <person name="Kohn T."/>
            <person name="Peeters S.H."/>
            <person name="Heuer A."/>
            <person name="Rast P."/>
            <person name="Oberbeckmann S."/>
            <person name="Bunk B."/>
            <person name="Jeske O."/>
            <person name="Meyerdierks A."/>
            <person name="Storesund J.E."/>
            <person name="Kallscheuer N."/>
            <person name="Luecker S."/>
            <person name="Lage O.M."/>
            <person name="Pohl T."/>
            <person name="Merkel B.J."/>
            <person name="Hornburger P."/>
            <person name="Mueller R.-W."/>
            <person name="Bruemmer F."/>
            <person name="Labrenz M."/>
            <person name="Spormann A.M."/>
            <person name="Op den Camp H."/>
            <person name="Overmann J."/>
            <person name="Amann R."/>
            <person name="Jetten M.S.M."/>
            <person name="Mascher T."/>
            <person name="Medema M.H."/>
            <person name="Devos D.P."/>
            <person name="Kaster A.-K."/>
            <person name="Ovreas L."/>
            <person name="Rohde M."/>
            <person name="Galperin M.Y."/>
            <person name="Jogler C."/>
        </authorList>
    </citation>
    <scope>NUCLEOTIDE SEQUENCE [LARGE SCALE GENOMIC DNA]</scope>
    <source>
        <strain evidence="3 4">Pr1d</strain>
    </source>
</reference>
<dbReference type="GO" id="GO:0016853">
    <property type="term" value="F:isomerase activity"/>
    <property type="evidence" value="ECO:0007669"/>
    <property type="project" value="UniProtKB-KW"/>
</dbReference>
<dbReference type="PANTHER" id="PTHR12126">
    <property type="entry name" value="NADH-UBIQUINONE OXIDOREDUCTASE 39 KDA SUBUNIT-RELATED"/>
    <property type="match status" value="1"/>
</dbReference>
<dbReference type="PANTHER" id="PTHR12126:SF11">
    <property type="entry name" value="NADH DEHYDROGENASE [UBIQUINONE] 1 ALPHA SUBCOMPLEX SUBUNIT 9, MITOCHONDRIAL"/>
    <property type="match status" value="1"/>
</dbReference>
<dbReference type="Pfam" id="PF11066">
    <property type="entry name" value="DUF2867"/>
    <property type="match status" value="1"/>
</dbReference>
<evidence type="ECO:0000259" key="2">
    <source>
        <dbReference type="Pfam" id="PF13460"/>
    </source>
</evidence>
<dbReference type="EMBL" id="CP042913">
    <property type="protein sequence ID" value="QEG37447.1"/>
    <property type="molecule type" value="Genomic_DNA"/>
</dbReference>
<sequence length="508" mass="56833">MNQNSKQQILLTGATGYIGGRLLPLLEQRGFHVRCLARRPETLEGTVAPSTEVVAGDVLEPESLSGPLAGVDTALYFIHSMGADRDFEKQDRIAAENFAKAATAAGVRRIIYLGGLGSSDQELSKHLRSRQETGDVLRAHHRHVVEFRASIVIGSGSLSFEMIRALVERLPVMICPRWVQVKAQPIAVEDLLSYLLASVANTDGSPQIYEIGGPDQVTYGQLMQEYARQRGLIRWMIPVPLLTPYLSSLWLGLVTPIYARVGRKLVESLRNPTLISNNLAETTFSIRPRSVQEAIARAMVNEDREFAETRWSDAYSSAGAPRVWGGERFGSRLVDSRTIEVKAPPVKAFAPIRRIGGEAGWYYGDWLWSLRGFLDLLVGGVGVRRGRRDPQSLRVGDAVDFWRVELYEPPHRLRLYAEMKLPGRAWLEFEVTPCEQGSRIRQTAIFDPLGILGLSYWYGIYPLHQIVFAGMLRSIGRAAELVSSEEDYQQHEELTKESRIPDLPPITK</sequence>
<dbReference type="AlphaFoldDB" id="A0A5B9QEI0"/>
<keyword evidence="4" id="KW-1185">Reference proteome</keyword>
<dbReference type="Gene3D" id="3.40.50.720">
    <property type="entry name" value="NAD(P)-binding Rossmann-like Domain"/>
    <property type="match status" value="1"/>
</dbReference>
<organism evidence="3 4">
    <name type="scientific">Bythopirellula goksoeyrii</name>
    <dbReference type="NCBI Taxonomy" id="1400387"/>
    <lineage>
        <taxon>Bacteria</taxon>
        <taxon>Pseudomonadati</taxon>
        <taxon>Planctomycetota</taxon>
        <taxon>Planctomycetia</taxon>
        <taxon>Pirellulales</taxon>
        <taxon>Lacipirellulaceae</taxon>
        <taxon>Bythopirellula</taxon>
    </lineage>
</organism>
<dbReference type="KEGG" id="bgok:Pr1d_47930"/>
<dbReference type="InterPro" id="IPR036291">
    <property type="entry name" value="NAD(P)-bd_dom_sf"/>
</dbReference>
<protein>
    <submittedName>
        <fullName evidence="3">3 beta-hydroxysteroid dehydrogenase/Delta 5--&gt;4-isomerase</fullName>
    </submittedName>
</protein>
<dbReference type="InterPro" id="IPR051207">
    <property type="entry name" value="ComplexI_NDUFA9_subunit"/>
</dbReference>
<dbReference type="OrthoDB" id="9774199at2"/>
<dbReference type="SUPFAM" id="SSF51735">
    <property type="entry name" value="NAD(P)-binding Rossmann-fold domains"/>
    <property type="match status" value="1"/>
</dbReference>
<evidence type="ECO:0000313" key="3">
    <source>
        <dbReference type="EMBL" id="QEG37447.1"/>
    </source>
</evidence>
<dbReference type="Proteomes" id="UP000323917">
    <property type="component" value="Chromosome"/>
</dbReference>
<feature type="region of interest" description="Disordered" evidence="1">
    <location>
        <begin position="486"/>
        <end position="508"/>
    </location>
</feature>
<dbReference type="InterPro" id="IPR021295">
    <property type="entry name" value="DUF2867"/>
</dbReference>
<dbReference type="InterPro" id="IPR016040">
    <property type="entry name" value="NAD(P)-bd_dom"/>
</dbReference>
<gene>
    <name evidence="3" type="ORF">Pr1d_47930</name>
</gene>
<feature type="domain" description="NAD(P)-binding" evidence="2">
    <location>
        <begin position="13"/>
        <end position="150"/>
    </location>
</feature>
<name>A0A5B9QEI0_9BACT</name>